<dbReference type="Proteomes" id="UP000094025">
    <property type="component" value="Unassembled WGS sequence"/>
</dbReference>
<sequence>MTSTSLIISVITIAGMSTVLVVPSDAHQAGSGWTYPPACCRDKDIGGDCAAIPSSDVRKGPRGFSVTIHPGDHHLATRNHWFFIPYGDEIPSGDGDYHICLHPTEDNVNCFFAPPDNV</sequence>
<accession>A0A178XNC5</accession>
<dbReference type="EMBL" id="LPUX01000064">
    <property type="protein sequence ID" value="OAP36758.1"/>
    <property type="molecule type" value="Genomic_DNA"/>
</dbReference>
<dbReference type="RefSeq" id="WP_064243982.1">
    <property type="nucleotide sequence ID" value="NZ_LPUX01000064.1"/>
</dbReference>
<dbReference type="AlphaFoldDB" id="A0A178XNC5"/>
<name>A0A178XNC5_9HYPH</name>
<keyword evidence="2" id="KW-1185">Reference proteome</keyword>
<comment type="caution">
    <text evidence="1">The sequence shown here is derived from an EMBL/GenBank/DDBJ whole genome shotgun (WGS) entry which is preliminary data.</text>
</comment>
<proteinExistence type="predicted"/>
<dbReference type="OrthoDB" id="7871245at2"/>
<dbReference type="STRING" id="1472378.AU381_19980"/>
<evidence type="ECO:0000313" key="2">
    <source>
        <dbReference type="Proteomes" id="UP000094025"/>
    </source>
</evidence>
<gene>
    <name evidence="1" type="ORF">AU381_19980</name>
</gene>
<protein>
    <submittedName>
        <fullName evidence="1">Uncharacterized protein</fullName>
    </submittedName>
</protein>
<reference evidence="1 2" key="1">
    <citation type="journal article" date="2016" name="Int. J. Syst. Evol. Microbiol.">
        <title>Ensifer glycinis sp. nov., an novel rhizobial species associated with Glycine spp.</title>
        <authorList>
            <person name="Yan H."/>
            <person name="Yan J."/>
            <person name="Sui X.H."/>
            <person name="Wang E.T."/>
            <person name="Chen W.X."/>
            <person name="Zhang X.X."/>
            <person name="Chen W.F."/>
        </authorList>
    </citation>
    <scope>NUCLEOTIDE SEQUENCE [LARGE SCALE GENOMIC DNA]</scope>
    <source>
        <strain evidence="1 2">CCBAU 23380</strain>
    </source>
</reference>
<evidence type="ECO:0000313" key="1">
    <source>
        <dbReference type="EMBL" id="OAP36758.1"/>
    </source>
</evidence>
<organism evidence="1 2">
    <name type="scientific">Sinorhizobium glycinis</name>
    <dbReference type="NCBI Taxonomy" id="1472378"/>
    <lineage>
        <taxon>Bacteria</taxon>
        <taxon>Pseudomonadati</taxon>
        <taxon>Pseudomonadota</taxon>
        <taxon>Alphaproteobacteria</taxon>
        <taxon>Hyphomicrobiales</taxon>
        <taxon>Rhizobiaceae</taxon>
        <taxon>Sinorhizobium/Ensifer group</taxon>
        <taxon>Sinorhizobium</taxon>
    </lineage>
</organism>